<sequence length="92" mass="10920">MDDKWLGFLVSFGFLFSIMALLFYFVYAKYSSKHLKKASASMIDRDEDYRKLLENFTRLQQELKAGQEKLLAEQFQINRRVTSIEKVLKEVD</sequence>
<accession>A0A559J0E0</accession>
<proteinExistence type="predicted"/>
<gene>
    <name evidence="2" type="ORF">FPZ44_09995</name>
</gene>
<keyword evidence="1" id="KW-0812">Transmembrane</keyword>
<reference evidence="2 3" key="1">
    <citation type="submission" date="2019-07" db="EMBL/GenBank/DDBJ databases">
        <authorList>
            <person name="Kim J."/>
        </authorList>
    </citation>
    <scope>NUCLEOTIDE SEQUENCE [LARGE SCALE GENOMIC DNA]</scope>
    <source>
        <strain evidence="2 3">N4</strain>
    </source>
</reference>
<comment type="caution">
    <text evidence="2">The sequence shown here is derived from an EMBL/GenBank/DDBJ whole genome shotgun (WGS) entry which is preliminary data.</text>
</comment>
<organism evidence="2 3">
    <name type="scientific">Paenibacillus agilis</name>
    <dbReference type="NCBI Taxonomy" id="3020863"/>
    <lineage>
        <taxon>Bacteria</taxon>
        <taxon>Bacillati</taxon>
        <taxon>Bacillota</taxon>
        <taxon>Bacilli</taxon>
        <taxon>Bacillales</taxon>
        <taxon>Paenibacillaceae</taxon>
        <taxon>Paenibacillus</taxon>
    </lineage>
</organism>
<keyword evidence="1" id="KW-1133">Transmembrane helix</keyword>
<feature type="transmembrane region" description="Helical" evidence="1">
    <location>
        <begin position="6"/>
        <end position="27"/>
    </location>
</feature>
<dbReference type="Proteomes" id="UP000318102">
    <property type="component" value="Unassembled WGS sequence"/>
</dbReference>
<keyword evidence="3" id="KW-1185">Reference proteome</keyword>
<evidence type="ECO:0000313" key="2">
    <source>
        <dbReference type="EMBL" id="TVX93352.1"/>
    </source>
</evidence>
<dbReference type="RefSeq" id="WP_144989752.1">
    <property type="nucleotide sequence ID" value="NZ_VNJK01000001.1"/>
</dbReference>
<evidence type="ECO:0000313" key="3">
    <source>
        <dbReference type="Proteomes" id="UP000318102"/>
    </source>
</evidence>
<keyword evidence="1" id="KW-0472">Membrane</keyword>
<evidence type="ECO:0000256" key="1">
    <source>
        <dbReference type="SAM" id="Phobius"/>
    </source>
</evidence>
<protein>
    <submittedName>
        <fullName evidence="2">Uncharacterized protein</fullName>
    </submittedName>
</protein>
<name>A0A559J0E0_9BACL</name>
<dbReference type="EMBL" id="VNJK01000001">
    <property type="protein sequence ID" value="TVX93352.1"/>
    <property type="molecule type" value="Genomic_DNA"/>
</dbReference>
<dbReference type="AlphaFoldDB" id="A0A559J0E0"/>